<dbReference type="RefSeq" id="XP_001437253.1">
    <property type="nucleotide sequence ID" value="XM_001437216.2"/>
</dbReference>
<keyword evidence="3" id="KW-1185">Reference proteome</keyword>
<dbReference type="FunFam" id="1.10.8.270:FF:000028">
    <property type="entry name" value="TBC domain containing protein"/>
    <property type="match status" value="1"/>
</dbReference>
<dbReference type="KEGG" id="ptm:GSPATT00007296001"/>
<name>A0CGD9_PARTE</name>
<sequence length="392" mass="46792">MSFLKKLFSKPTKEKEMPQVQRNINQIYNTQPFQRKSNPVYNYNCISRIEQFEIILEQYIIDLEQLKQLTWRGAPQVYRAKVWKLILKYIPPNHMSQTSVIQKKRQDYFQYIKNYYEQIHERDDSEEKIIKIISNDVLRTQPDYQLFRDPKIQNLFKRLLFIWSQRHPMSGYSLSQSSYVQGINDIASPLIAVFLNEYVRVDFNKFDLPSDFHKLPDDILLDIEADIYWCLCKIIENIQDYFIQNQPGVSLAYEKIKNILSTIDPTILSYFQQQQIDFNHFAFRWVICLLVREFPLYLAIRLMDTYLSEGDNMANLHIYTVSNLILKCGPEIKNKNMGEAVIFLQNLPTKDWTELDIEMLLQEAYVFKEYMTNKQNLNQSMTPTQTNRISNK</sequence>
<dbReference type="HOGENOM" id="CLU_018687_5_1_1"/>
<organism evidence="2 3">
    <name type="scientific">Paramecium tetraurelia</name>
    <dbReference type="NCBI Taxonomy" id="5888"/>
    <lineage>
        <taxon>Eukaryota</taxon>
        <taxon>Sar</taxon>
        <taxon>Alveolata</taxon>
        <taxon>Ciliophora</taxon>
        <taxon>Intramacronucleata</taxon>
        <taxon>Oligohymenophorea</taxon>
        <taxon>Peniculida</taxon>
        <taxon>Parameciidae</taxon>
        <taxon>Paramecium</taxon>
    </lineage>
</organism>
<proteinExistence type="predicted"/>
<dbReference type="InterPro" id="IPR000195">
    <property type="entry name" value="Rab-GAP-TBC_dom"/>
</dbReference>
<dbReference type="STRING" id="5888.A0CGD9"/>
<dbReference type="InterPro" id="IPR035969">
    <property type="entry name" value="Rab-GAP_TBC_sf"/>
</dbReference>
<dbReference type="OMA" id="NMGEAVI"/>
<evidence type="ECO:0000313" key="3">
    <source>
        <dbReference type="Proteomes" id="UP000000600"/>
    </source>
</evidence>
<dbReference type="PROSITE" id="PS50086">
    <property type="entry name" value="TBC_RABGAP"/>
    <property type="match status" value="1"/>
</dbReference>
<protein>
    <recommendedName>
        <fullName evidence="1">Rab-GAP TBC domain-containing protein</fullName>
    </recommendedName>
</protein>
<dbReference type="EMBL" id="CT868074">
    <property type="protein sequence ID" value="CAK69856.1"/>
    <property type="molecule type" value="Genomic_DNA"/>
</dbReference>
<dbReference type="Gene3D" id="1.10.472.80">
    <property type="entry name" value="Ypt/Rab-GAP domain of gyp1p, domain 3"/>
    <property type="match status" value="1"/>
</dbReference>
<dbReference type="PANTHER" id="PTHR22957">
    <property type="entry name" value="TBC1 DOMAIN FAMILY MEMBER GTPASE-ACTIVATING PROTEIN"/>
    <property type="match status" value="1"/>
</dbReference>
<dbReference type="GO" id="GO:0005096">
    <property type="term" value="F:GTPase activator activity"/>
    <property type="evidence" value="ECO:0000318"/>
    <property type="project" value="GO_Central"/>
</dbReference>
<dbReference type="SMART" id="SM00164">
    <property type="entry name" value="TBC"/>
    <property type="match status" value="1"/>
</dbReference>
<dbReference type="FunCoup" id="A0CGD9">
    <property type="interactions" value="986"/>
</dbReference>
<dbReference type="FunFam" id="1.10.10.750:FF:000007">
    <property type="entry name" value="TBC1 domain family member"/>
    <property type="match status" value="1"/>
</dbReference>
<dbReference type="Pfam" id="PF00566">
    <property type="entry name" value="RabGAP-TBC"/>
    <property type="match status" value="1"/>
</dbReference>
<dbReference type="InParanoid" id="A0CGD9"/>
<dbReference type="Proteomes" id="UP000000600">
    <property type="component" value="Unassembled WGS sequence"/>
</dbReference>
<accession>A0CGD9</accession>
<dbReference type="GeneID" id="5023038"/>
<dbReference type="PANTHER" id="PTHR22957:SF26">
    <property type="entry name" value="LD44506P"/>
    <property type="match status" value="1"/>
</dbReference>
<dbReference type="Gene3D" id="1.10.10.750">
    <property type="entry name" value="Ypt/Rab-GAP domain of gyp1p, domain 1"/>
    <property type="match status" value="1"/>
</dbReference>
<dbReference type="AlphaFoldDB" id="A0CGD9"/>
<dbReference type="GO" id="GO:0005794">
    <property type="term" value="C:Golgi apparatus"/>
    <property type="evidence" value="ECO:0000318"/>
    <property type="project" value="GO_Central"/>
</dbReference>
<reference evidence="2 3" key="1">
    <citation type="journal article" date="2006" name="Nature">
        <title>Global trends of whole-genome duplications revealed by the ciliate Paramecium tetraurelia.</title>
        <authorList>
            <consortium name="Genoscope"/>
            <person name="Aury J.-M."/>
            <person name="Jaillon O."/>
            <person name="Duret L."/>
            <person name="Noel B."/>
            <person name="Jubin C."/>
            <person name="Porcel B.M."/>
            <person name="Segurens B."/>
            <person name="Daubin V."/>
            <person name="Anthouard V."/>
            <person name="Aiach N."/>
            <person name="Arnaiz O."/>
            <person name="Billaut A."/>
            <person name="Beisson J."/>
            <person name="Blanc I."/>
            <person name="Bouhouche K."/>
            <person name="Camara F."/>
            <person name="Duharcourt S."/>
            <person name="Guigo R."/>
            <person name="Gogendeau D."/>
            <person name="Katinka M."/>
            <person name="Keller A.-M."/>
            <person name="Kissmehl R."/>
            <person name="Klotz C."/>
            <person name="Koll F."/>
            <person name="Le Moue A."/>
            <person name="Lepere C."/>
            <person name="Malinsky S."/>
            <person name="Nowacki M."/>
            <person name="Nowak J.K."/>
            <person name="Plattner H."/>
            <person name="Poulain J."/>
            <person name="Ruiz F."/>
            <person name="Serrano V."/>
            <person name="Zagulski M."/>
            <person name="Dessen P."/>
            <person name="Betermier M."/>
            <person name="Weissenbach J."/>
            <person name="Scarpelli C."/>
            <person name="Schachter V."/>
            <person name="Sperling L."/>
            <person name="Meyer E."/>
            <person name="Cohen J."/>
            <person name="Wincker P."/>
        </authorList>
    </citation>
    <scope>NUCLEOTIDE SEQUENCE [LARGE SCALE GENOMIC DNA]</scope>
    <source>
        <strain evidence="2 3">Stock d4-2</strain>
    </source>
</reference>
<dbReference type="FunFam" id="1.10.472.80:FF:000068">
    <property type="entry name" value="TBC domain containing protein"/>
    <property type="match status" value="1"/>
</dbReference>
<dbReference type="SUPFAM" id="SSF47923">
    <property type="entry name" value="Ypt/Rab-GAP domain of gyp1p"/>
    <property type="match status" value="2"/>
</dbReference>
<feature type="domain" description="Rab-GAP TBC" evidence="1">
    <location>
        <begin position="73"/>
        <end position="310"/>
    </location>
</feature>
<evidence type="ECO:0000313" key="2">
    <source>
        <dbReference type="EMBL" id="CAK69856.1"/>
    </source>
</evidence>
<dbReference type="eggNOG" id="KOG1092">
    <property type="taxonomic scope" value="Eukaryota"/>
</dbReference>
<dbReference type="Gene3D" id="1.10.8.270">
    <property type="entry name" value="putative rabgap domain of human tbc1 domain family member 14 like domains"/>
    <property type="match status" value="1"/>
</dbReference>
<evidence type="ECO:0000259" key="1">
    <source>
        <dbReference type="PROSITE" id="PS50086"/>
    </source>
</evidence>
<dbReference type="OrthoDB" id="26371at2759"/>
<gene>
    <name evidence="2" type="ORF">GSPATT00007296001</name>
</gene>